<keyword evidence="2" id="KW-1185">Reference proteome</keyword>
<comment type="caution">
    <text evidence="1">The sequence shown here is derived from an EMBL/GenBank/DDBJ whole genome shotgun (WGS) entry which is preliminary data.</text>
</comment>
<evidence type="ECO:0000313" key="1">
    <source>
        <dbReference type="EMBL" id="KAI3713438.1"/>
    </source>
</evidence>
<organism evidence="1 2">
    <name type="scientific">Smallanthus sonchifolius</name>
    <dbReference type="NCBI Taxonomy" id="185202"/>
    <lineage>
        <taxon>Eukaryota</taxon>
        <taxon>Viridiplantae</taxon>
        <taxon>Streptophyta</taxon>
        <taxon>Embryophyta</taxon>
        <taxon>Tracheophyta</taxon>
        <taxon>Spermatophyta</taxon>
        <taxon>Magnoliopsida</taxon>
        <taxon>eudicotyledons</taxon>
        <taxon>Gunneridae</taxon>
        <taxon>Pentapetalae</taxon>
        <taxon>asterids</taxon>
        <taxon>campanulids</taxon>
        <taxon>Asterales</taxon>
        <taxon>Asteraceae</taxon>
        <taxon>Asteroideae</taxon>
        <taxon>Heliantheae alliance</taxon>
        <taxon>Millerieae</taxon>
        <taxon>Smallanthus</taxon>
    </lineage>
</organism>
<evidence type="ECO:0000313" key="2">
    <source>
        <dbReference type="Proteomes" id="UP001056120"/>
    </source>
</evidence>
<dbReference type="EMBL" id="CM042041">
    <property type="protein sequence ID" value="KAI3713438.1"/>
    <property type="molecule type" value="Genomic_DNA"/>
</dbReference>
<protein>
    <submittedName>
        <fullName evidence="1">Uncharacterized protein</fullName>
    </submittedName>
</protein>
<sequence length="134" mass="15401">MLWFHCLSSPIYFILYWFHVVVTNKFCELSSSYEISNVKPVESFLHPQEEISRSNYIHTPVAQTLRHALPTAIDVKEESRSKENGNTIPVDDIVDKVTGMGFRRDLVRACVRKLTVNGSQVDLNSVLDKMMKNK</sequence>
<reference evidence="2" key="1">
    <citation type="journal article" date="2022" name="Mol. Ecol. Resour.">
        <title>The genomes of chicory, endive, great burdock and yacon provide insights into Asteraceae palaeo-polyploidization history and plant inulin production.</title>
        <authorList>
            <person name="Fan W."/>
            <person name="Wang S."/>
            <person name="Wang H."/>
            <person name="Wang A."/>
            <person name="Jiang F."/>
            <person name="Liu H."/>
            <person name="Zhao H."/>
            <person name="Xu D."/>
            <person name="Zhang Y."/>
        </authorList>
    </citation>
    <scope>NUCLEOTIDE SEQUENCE [LARGE SCALE GENOMIC DNA]</scope>
    <source>
        <strain evidence="2">cv. Yunnan</strain>
    </source>
</reference>
<reference evidence="1 2" key="2">
    <citation type="journal article" date="2022" name="Mol. Ecol. Resour.">
        <title>The genomes of chicory, endive, great burdock and yacon provide insights into Asteraceae paleo-polyploidization history and plant inulin production.</title>
        <authorList>
            <person name="Fan W."/>
            <person name="Wang S."/>
            <person name="Wang H."/>
            <person name="Wang A."/>
            <person name="Jiang F."/>
            <person name="Liu H."/>
            <person name="Zhao H."/>
            <person name="Xu D."/>
            <person name="Zhang Y."/>
        </authorList>
    </citation>
    <scope>NUCLEOTIDE SEQUENCE [LARGE SCALE GENOMIC DNA]</scope>
    <source>
        <strain evidence="2">cv. Yunnan</strain>
        <tissue evidence="1">Leaves</tissue>
    </source>
</reference>
<accession>A0ACB9AUP5</accession>
<dbReference type="Proteomes" id="UP001056120">
    <property type="component" value="Linkage Group LG24"/>
</dbReference>
<name>A0ACB9AUP5_9ASTR</name>
<proteinExistence type="predicted"/>
<gene>
    <name evidence="1" type="ORF">L1987_72015</name>
</gene>